<organism evidence="3 4">
    <name type="scientific">Ideonella margarita</name>
    <dbReference type="NCBI Taxonomy" id="2984191"/>
    <lineage>
        <taxon>Bacteria</taxon>
        <taxon>Pseudomonadati</taxon>
        <taxon>Pseudomonadota</taxon>
        <taxon>Betaproteobacteria</taxon>
        <taxon>Burkholderiales</taxon>
        <taxon>Sphaerotilaceae</taxon>
        <taxon>Ideonella</taxon>
    </lineage>
</organism>
<evidence type="ECO:0000256" key="2">
    <source>
        <dbReference type="SAM" id="Phobius"/>
    </source>
</evidence>
<comment type="caution">
    <text evidence="3">The sequence shown here is derived from an EMBL/GenBank/DDBJ whole genome shotgun (WGS) entry which is preliminary data.</text>
</comment>
<sequence length="434" mass="44664">MSTAPPGGSLRAAAGLRYGALGLPLAFVALPLYVVLPSHYAQIYGVPLASLGALLLGVRALDAIADPLIGRGVDRAMAGPRVPLMQAAWVAALLLALAFAALFFPTFFLPALQGNTALLAWCGVGLVVAYLAFSALSVLHQAWGARLGGDEPARARIVAWREGLALLGVIIASVLPGTAGLPTTCVVLAVALALGLWGLGTGPAPAATSAGRTASVDERGLIATLWQPLRLPAFRRLLLVFLLNGVASAVPATLVLFFIRDQLQAPAWEPAFLGAYFAAAALSLPVWVKAVARFGLARCWLAGMALAMATFLWAAGLGAGDTTAFVLVCIGSGLALGADLTAPPALLAGLLRREAPDGSQDGAFFGWWQMATKLNLALAAGLALPLLQWLGYVPGQTSNDGHAALSVVYAVVPCGLKAGAAGALWWLWLSKESS</sequence>
<feature type="transmembrane region" description="Helical" evidence="2">
    <location>
        <begin position="407"/>
        <end position="429"/>
    </location>
</feature>
<feature type="transmembrane region" description="Helical" evidence="2">
    <location>
        <begin position="42"/>
        <end position="61"/>
    </location>
</feature>
<proteinExistence type="inferred from homology"/>
<keyword evidence="2" id="KW-1133">Transmembrane helix</keyword>
<keyword evidence="2" id="KW-0472">Membrane</keyword>
<name>A0ABU9C9L8_9BURK</name>
<feature type="transmembrane region" description="Helical" evidence="2">
    <location>
        <begin position="237"/>
        <end position="259"/>
    </location>
</feature>
<feature type="transmembrane region" description="Helical" evidence="2">
    <location>
        <begin position="82"/>
        <end position="104"/>
    </location>
</feature>
<reference evidence="3 4" key="1">
    <citation type="submission" date="2024-04" db="EMBL/GenBank/DDBJ databases">
        <title>Novel species of the genus Ideonella isolated from streams.</title>
        <authorList>
            <person name="Lu H."/>
        </authorList>
    </citation>
    <scope>NUCLEOTIDE SEQUENCE [LARGE SCALE GENOMIC DNA]</scope>
    <source>
        <strain evidence="3 4">LYT19W</strain>
    </source>
</reference>
<evidence type="ECO:0000256" key="1">
    <source>
        <dbReference type="ARBA" id="ARBA00009617"/>
    </source>
</evidence>
<evidence type="ECO:0000313" key="4">
    <source>
        <dbReference type="Proteomes" id="UP001379945"/>
    </source>
</evidence>
<dbReference type="Proteomes" id="UP001379945">
    <property type="component" value="Unassembled WGS sequence"/>
</dbReference>
<evidence type="ECO:0000313" key="3">
    <source>
        <dbReference type="EMBL" id="MEK8047297.1"/>
    </source>
</evidence>
<dbReference type="Gene3D" id="1.20.1250.20">
    <property type="entry name" value="MFS general substrate transporter like domains"/>
    <property type="match status" value="1"/>
</dbReference>
<accession>A0ABU9C9L8</accession>
<feature type="transmembrane region" description="Helical" evidence="2">
    <location>
        <begin position="116"/>
        <end position="136"/>
    </location>
</feature>
<feature type="transmembrane region" description="Helical" evidence="2">
    <location>
        <begin position="363"/>
        <end position="387"/>
    </location>
</feature>
<keyword evidence="4" id="KW-1185">Reference proteome</keyword>
<dbReference type="InterPro" id="IPR036259">
    <property type="entry name" value="MFS_trans_sf"/>
</dbReference>
<protein>
    <submittedName>
        <fullName evidence="3">MFS transporter</fullName>
    </submittedName>
</protein>
<dbReference type="InterPro" id="IPR039672">
    <property type="entry name" value="MFS_2"/>
</dbReference>
<gene>
    <name evidence="3" type="ORF">AACH00_13130</name>
</gene>
<dbReference type="PANTHER" id="PTHR11328:SF24">
    <property type="entry name" value="MAJOR FACILITATOR SUPERFAMILY (MFS) PROFILE DOMAIN-CONTAINING PROTEIN"/>
    <property type="match status" value="1"/>
</dbReference>
<dbReference type="EMBL" id="JBBUTI010000008">
    <property type="protein sequence ID" value="MEK8047297.1"/>
    <property type="molecule type" value="Genomic_DNA"/>
</dbReference>
<feature type="transmembrane region" description="Helical" evidence="2">
    <location>
        <begin position="271"/>
        <end position="288"/>
    </location>
</feature>
<feature type="transmembrane region" description="Helical" evidence="2">
    <location>
        <begin position="157"/>
        <end position="175"/>
    </location>
</feature>
<dbReference type="SUPFAM" id="SSF103473">
    <property type="entry name" value="MFS general substrate transporter"/>
    <property type="match status" value="1"/>
</dbReference>
<comment type="similarity">
    <text evidence="1">Belongs to the sodium:galactoside symporter (TC 2.A.2) family.</text>
</comment>
<keyword evidence="2" id="KW-0812">Transmembrane</keyword>
<feature type="transmembrane region" description="Helical" evidence="2">
    <location>
        <begin position="18"/>
        <end position="36"/>
    </location>
</feature>
<dbReference type="RefSeq" id="WP_341399600.1">
    <property type="nucleotide sequence ID" value="NZ_JBBUTI010000008.1"/>
</dbReference>
<dbReference type="Pfam" id="PF13347">
    <property type="entry name" value="MFS_2"/>
    <property type="match status" value="1"/>
</dbReference>
<dbReference type="PANTHER" id="PTHR11328">
    <property type="entry name" value="MAJOR FACILITATOR SUPERFAMILY DOMAIN-CONTAINING PROTEIN"/>
    <property type="match status" value="1"/>
</dbReference>